<evidence type="ECO:0000313" key="1">
    <source>
        <dbReference type="EMBL" id="KAL2652243.1"/>
    </source>
</evidence>
<reference evidence="1 2" key="1">
    <citation type="submission" date="2024-09" db="EMBL/GenBank/DDBJ databases">
        <title>Chromosome-scale assembly of Riccia fluitans.</title>
        <authorList>
            <person name="Paukszto L."/>
            <person name="Sawicki J."/>
            <person name="Karawczyk K."/>
            <person name="Piernik-Szablinska J."/>
            <person name="Szczecinska M."/>
            <person name="Mazdziarz M."/>
        </authorList>
    </citation>
    <scope>NUCLEOTIDE SEQUENCE [LARGE SCALE GENOMIC DNA]</scope>
    <source>
        <strain evidence="1">Rf_01</strain>
        <tissue evidence="1">Aerial parts of the thallus</tissue>
    </source>
</reference>
<gene>
    <name evidence="1" type="ORF">R1flu_020371</name>
</gene>
<organism evidence="1 2">
    <name type="scientific">Riccia fluitans</name>
    <dbReference type="NCBI Taxonomy" id="41844"/>
    <lineage>
        <taxon>Eukaryota</taxon>
        <taxon>Viridiplantae</taxon>
        <taxon>Streptophyta</taxon>
        <taxon>Embryophyta</taxon>
        <taxon>Marchantiophyta</taxon>
        <taxon>Marchantiopsida</taxon>
        <taxon>Marchantiidae</taxon>
        <taxon>Marchantiales</taxon>
        <taxon>Ricciaceae</taxon>
        <taxon>Riccia</taxon>
    </lineage>
</organism>
<sequence length="125" mass="14118">MINSGLQPRQIHLIISVKRSFIATDGREHSFPTRRPHSFGLSRKVSTVSTLPLRFKRIEAREVTDRVGKHAWKAVISQTEGFDIRYLANLREIGGKWPCEVVAAQVQLRQLGAEGKIFPLVGLLM</sequence>
<dbReference type="Proteomes" id="UP001605036">
    <property type="component" value="Unassembled WGS sequence"/>
</dbReference>
<dbReference type="EMBL" id="JBHFFA010000001">
    <property type="protein sequence ID" value="KAL2652243.1"/>
    <property type="molecule type" value="Genomic_DNA"/>
</dbReference>
<comment type="caution">
    <text evidence="1">The sequence shown here is derived from an EMBL/GenBank/DDBJ whole genome shotgun (WGS) entry which is preliminary data.</text>
</comment>
<protein>
    <submittedName>
        <fullName evidence="1">Uncharacterized protein</fullName>
    </submittedName>
</protein>
<name>A0ABD1ZLD6_9MARC</name>
<proteinExistence type="predicted"/>
<dbReference type="AlphaFoldDB" id="A0ABD1ZLD6"/>
<keyword evidence="2" id="KW-1185">Reference proteome</keyword>
<evidence type="ECO:0000313" key="2">
    <source>
        <dbReference type="Proteomes" id="UP001605036"/>
    </source>
</evidence>
<accession>A0ABD1ZLD6</accession>